<protein>
    <submittedName>
        <fullName evidence="1">Uncharacterized protein</fullName>
    </submittedName>
</protein>
<dbReference type="EMBL" id="KZ819685">
    <property type="protein sequence ID" value="PWN54425.1"/>
    <property type="molecule type" value="Genomic_DNA"/>
</dbReference>
<evidence type="ECO:0000313" key="2">
    <source>
        <dbReference type="Proteomes" id="UP000245626"/>
    </source>
</evidence>
<reference evidence="1 2" key="1">
    <citation type="journal article" date="2018" name="Mol. Biol. Evol.">
        <title>Broad Genomic Sampling Reveals a Smut Pathogenic Ancestry of the Fungal Clade Ustilaginomycotina.</title>
        <authorList>
            <person name="Kijpornyongpan T."/>
            <person name="Mondo S.J."/>
            <person name="Barry K."/>
            <person name="Sandor L."/>
            <person name="Lee J."/>
            <person name="Lipzen A."/>
            <person name="Pangilinan J."/>
            <person name="LaButti K."/>
            <person name="Hainaut M."/>
            <person name="Henrissat B."/>
            <person name="Grigoriev I.V."/>
            <person name="Spatafora J.W."/>
            <person name="Aime M.C."/>
        </authorList>
    </citation>
    <scope>NUCLEOTIDE SEQUENCE [LARGE SCALE GENOMIC DNA]</scope>
    <source>
        <strain evidence="1 2">SA 807</strain>
    </source>
</reference>
<name>A0ACD0P8G7_9BASI</name>
<keyword evidence="2" id="KW-1185">Reference proteome</keyword>
<proteinExistence type="predicted"/>
<accession>A0ACD0P8G7</accession>
<dbReference type="Proteomes" id="UP000245626">
    <property type="component" value="Unassembled WGS sequence"/>
</dbReference>
<evidence type="ECO:0000313" key="1">
    <source>
        <dbReference type="EMBL" id="PWN54425.1"/>
    </source>
</evidence>
<sequence>MESYANALQDRAEPAVVAGAAAASSSSISTFSAALAAVGVVSLVISISVAGYIVYRARKASAAPKPAKLQIGSPQLKFAPKHAVEGIDISTLTDAQRQLLSVRQHRVFPATHISNLPASTTWGVTSSSSGETSTSGPDAGSTSGSDIMRPGDSEQGTPARPRTSVRLSMNAGRRSEDRDSFGFRRVNRVAVPSMLLKSLGDLPPLPAPGSSAPKTAPSISSHPPKLDLPQASSSADKVEDEAGSLTPILDLDLSLSTDLGGAREELKLEDELDFEIERSMWLSSTLSNAFDGKKPLETRQSTSERPANSSSPASNSKAPVEKSGGSISQSHGGSSNSLQPHASGILNRGRSATISTTGRSASGTITESLYHSAASGPDTPNTAPKVPTMHTSIAMPDSPTRPREADRSSFARATEELIGFRPLSLGLTLASSSSTSLGSNLFKNVRRSLFSETAEKNNLSDIESGSSHAGDSSRDWTSPEDEPSPPSSSTSLEFDDEMSISKASIVPVGSLPPLPPLPVHLRRSGEESTASSPSPVKKDGIKLIPARTEIITRDRASTFGAGSKGAMDVVVSMTEKIPALPSKAGSQQTRPAVLQISNVQLPASTAEKIAFERDIQEKSRKMGNAMSFMTPFHHAIFPDVLEPEPKQSVDSLAPHSAQSPILAQIGASGSPRPSFTDSLKARLSFSSRKNSFVGQSPVPTPSTPTPMGSRLTTPQQLFLDKFPKPSLSRAQEDNASLASTSFDHPATEQWAVNTSDTEDEDGDDTSFPAVAVRGLISSAAPRKAPAIGLGFTDVGTTQFRHPYVKRSSILEAAVSSQPAGRDSSQSNNTLNRASPIMQSDKWAREEIDVGIAAPKASLDVDRNSSHGERIDFEALNASLSRRSSTRAAMSPLSVVEQEIGRASMESPRIPQGDRLSPRTGLDFPRFSSPKNHSFRQSTWSARLSTHSQGLASPRSDGGADTISISSSCMTGCTDAMGDGLELAVDRRAKLLASVQQNAARDKARDDRSSRRTSRSRRTSIRRSEQGAQQQQQQQANNFATNSSLNFGLGLYHTSPSNPSSPSRYMKKPSDLVLGPQSSLLGASNVIGPLTPPLTPIDANVPLSASTATVTAITARSPSSPSPQPQSSVAGGNSVRQPTRIPAPAAPALLNGSKHNYRNSAGPEMSGPVTGCLPSPKELHVKVMAGARSPGSSPHQTPQLTAPAAVHMTPGPGSPASAFPTYTPPSMHNAPSNTNSSNASRTSKLRPLSLAASSVLGGSGADMISPTSRKFGAGTPSYSPSVTSTIASPSLNSNDRERARQLAEERRQSRGIASGAGGVLPTVNSSGALCTGQAKHAYADLCSSESKDSIESGSSQSTINSKAGGALALTTRPITPSIYYTPRIPTAVSEEKEASFFGDGGIESSSSVSSSQSSADLARATASRAALAAAIGL</sequence>
<gene>
    <name evidence="1" type="ORF">IE53DRAFT_365477</name>
</gene>
<organism evidence="1 2">
    <name type="scientific">Violaceomyces palustris</name>
    <dbReference type="NCBI Taxonomy" id="1673888"/>
    <lineage>
        <taxon>Eukaryota</taxon>
        <taxon>Fungi</taxon>
        <taxon>Dikarya</taxon>
        <taxon>Basidiomycota</taxon>
        <taxon>Ustilaginomycotina</taxon>
        <taxon>Ustilaginomycetes</taxon>
        <taxon>Violaceomycetales</taxon>
        <taxon>Violaceomycetaceae</taxon>
        <taxon>Violaceomyces</taxon>
    </lineage>
</organism>